<name>A0A2R3J2G3_9PSED</name>
<reference evidence="2 3" key="1">
    <citation type="submission" date="2018-02" db="EMBL/GenBank/DDBJ databases">
        <title>FDA/CDC Antimicrobial Resistant Isolate Bank Genome Sequencing.</title>
        <authorList>
            <person name="Benahmed F.H."/>
            <person name="Lutgring J.D."/>
            <person name="Yoo B."/>
            <person name="Machado M."/>
            <person name="Brown A."/>
            <person name="McAllister G."/>
            <person name="Perry A."/>
            <person name="Halpin A.L."/>
            <person name="Vavikolanu K."/>
            <person name="Ott S."/>
            <person name="Zhao X."/>
            <person name="Tallon L.J."/>
            <person name="Sadzewicz L."/>
            <person name="Aluvathingal J."/>
            <person name="Nadendla S."/>
            <person name="Voskania-kordi A."/>
            <person name="Simonyan V."/>
            <person name="Patel J."/>
            <person name="Shawar R.M."/>
        </authorList>
    </citation>
    <scope>NUCLEOTIDE SEQUENCE [LARGE SCALE GENOMIC DNA]</scope>
    <source>
        <strain evidence="2 3">AR_0356</strain>
    </source>
</reference>
<feature type="region of interest" description="Disordered" evidence="1">
    <location>
        <begin position="92"/>
        <end position="113"/>
    </location>
</feature>
<dbReference type="AlphaFoldDB" id="A0A2R3J2G3"/>
<evidence type="ECO:0000313" key="2">
    <source>
        <dbReference type="EMBL" id="AVK08047.1"/>
    </source>
</evidence>
<dbReference type="EMBL" id="CP027169">
    <property type="protein sequence ID" value="AVK08047.1"/>
    <property type="molecule type" value="Genomic_DNA"/>
</dbReference>
<protein>
    <submittedName>
        <fullName evidence="2">Uncharacterized protein</fullName>
    </submittedName>
</protein>
<evidence type="ECO:0000313" key="3">
    <source>
        <dbReference type="Proteomes" id="UP000238390"/>
    </source>
</evidence>
<sequence>MWRLATLRLRREWSKFICAGVTNQGGLHWRSPAEIASLWQNAVHRLRLDGHGGRGSLCDKYRYSGIDFGNLNYGEPRNLLSTVKYTLRARTAAVPPQARRRCSPPFQPPQQGR</sequence>
<dbReference type="Proteomes" id="UP000238390">
    <property type="component" value="Chromosome"/>
</dbReference>
<evidence type="ECO:0000256" key="1">
    <source>
        <dbReference type="SAM" id="MobiDB-lite"/>
    </source>
</evidence>
<gene>
    <name evidence="2" type="ORF">CSB93_2075</name>
</gene>
<organism evidence="2 3">
    <name type="scientific">Pseudomonas paraeruginosa</name>
    <dbReference type="NCBI Taxonomy" id="2994495"/>
    <lineage>
        <taxon>Bacteria</taxon>
        <taxon>Pseudomonadati</taxon>
        <taxon>Pseudomonadota</taxon>
        <taxon>Gammaproteobacteria</taxon>
        <taxon>Pseudomonadales</taxon>
        <taxon>Pseudomonadaceae</taxon>
        <taxon>Pseudomonas</taxon>
    </lineage>
</organism>
<proteinExistence type="predicted"/>
<keyword evidence="3" id="KW-1185">Reference proteome</keyword>
<accession>A0A2R3J2G3</accession>